<dbReference type="AlphaFoldDB" id="A0A9D0Z8Z8"/>
<accession>A0A9D0Z8Z8</accession>
<evidence type="ECO:0000313" key="2">
    <source>
        <dbReference type="Proteomes" id="UP000886874"/>
    </source>
</evidence>
<evidence type="ECO:0000313" key="1">
    <source>
        <dbReference type="EMBL" id="HIQ70078.1"/>
    </source>
</evidence>
<proteinExistence type="predicted"/>
<gene>
    <name evidence="1" type="ORF">IAA67_07100</name>
</gene>
<reference evidence="1" key="1">
    <citation type="submission" date="2020-10" db="EMBL/GenBank/DDBJ databases">
        <authorList>
            <person name="Gilroy R."/>
        </authorList>
    </citation>
    <scope>NUCLEOTIDE SEQUENCE</scope>
    <source>
        <strain evidence="1">ChiSjej2B20-13462</strain>
    </source>
</reference>
<comment type="caution">
    <text evidence="1">The sequence shown here is derived from an EMBL/GenBank/DDBJ whole genome shotgun (WGS) entry which is preliminary data.</text>
</comment>
<reference evidence="1" key="2">
    <citation type="journal article" date="2021" name="PeerJ">
        <title>Extensive microbial diversity within the chicken gut microbiome revealed by metagenomics and culture.</title>
        <authorList>
            <person name="Gilroy R."/>
            <person name="Ravi A."/>
            <person name="Getino M."/>
            <person name="Pursley I."/>
            <person name="Horton D.L."/>
            <person name="Alikhan N.F."/>
            <person name="Baker D."/>
            <person name="Gharbi K."/>
            <person name="Hall N."/>
            <person name="Watson M."/>
            <person name="Adriaenssens E.M."/>
            <person name="Foster-Nyarko E."/>
            <person name="Jarju S."/>
            <person name="Secka A."/>
            <person name="Antonio M."/>
            <person name="Oren A."/>
            <person name="Chaudhuri R.R."/>
            <person name="La Ragione R."/>
            <person name="Hildebrand F."/>
            <person name="Pallen M.J."/>
        </authorList>
    </citation>
    <scope>NUCLEOTIDE SEQUENCE</scope>
    <source>
        <strain evidence="1">ChiSjej2B20-13462</strain>
    </source>
</reference>
<name>A0A9D0Z8Z8_9FIRM</name>
<dbReference type="EMBL" id="DVFN01000102">
    <property type="protein sequence ID" value="HIQ70078.1"/>
    <property type="molecule type" value="Genomic_DNA"/>
</dbReference>
<dbReference type="Gene3D" id="2.40.160.20">
    <property type="match status" value="1"/>
</dbReference>
<sequence>MEQEVLVIQVTITGETRVRGGTGEAGMVAFTGVVDCPNFHGVILPGGVDTQRMTQGHLTLSARYMLEGTDRDGRPCRIFIENNGETDDPAAPMVTAPVLYTDSPALRWLETAALRGVLEPRPDGGVNIRIFAR</sequence>
<dbReference type="Proteomes" id="UP000886874">
    <property type="component" value="Unassembled WGS sequence"/>
</dbReference>
<dbReference type="Pfam" id="PF11578">
    <property type="entry name" value="DUF3237"/>
    <property type="match status" value="1"/>
</dbReference>
<organism evidence="1 2">
    <name type="scientific">Candidatus Avoscillospira stercorigallinarum</name>
    <dbReference type="NCBI Taxonomy" id="2840708"/>
    <lineage>
        <taxon>Bacteria</taxon>
        <taxon>Bacillati</taxon>
        <taxon>Bacillota</taxon>
        <taxon>Clostridia</taxon>
        <taxon>Eubacteriales</taxon>
        <taxon>Oscillospiraceae</taxon>
        <taxon>Oscillospiraceae incertae sedis</taxon>
        <taxon>Candidatus Avoscillospira</taxon>
    </lineage>
</organism>
<protein>
    <submittedName>
        <fullName evidence="1">DUF3237 family protein</fullName>
    </submittedName>
</protein>